<keyword evidence="3" id="KW-1185">Reference proteome</keyword>
<keyword evidence="1" id="KW-0812">Transmembrane</keyword>
<name>A0ABM5U4J2_9GAMM</name>
<evidence type="ECO:0000313" key="2">
    <source>
        <dbReference type="EMBL" id="AKN88157.1"/>
    </source>
</evidence>
<protein>
    <submittedName>
        <fullName evidence="2">Uncharacterized protein</fullName>
    </submittedName>
</protein>
<reference evidence="2" key="1">
    <citation type="submission" date="2017-08" db="EMBL/GenBank/DDBJ databases">
        <title>Complete Genome Sequence of Francisella noatunensis subsp. orientalis strain FNO190.</title>
        <authorList>
            <person name="Pereira F.L."/>
            <person name="Goncalves L.A."/>
            <person name="Guilherme T.C."/>
            <person name="Soares S.C."/>
            <person name="Dorella F.A."/>
            <person name="Carvalho A.F."/>
            <person name="Leibowitz M.P."/>
            <person name="Leal C.A.G."/>
            <person name="Azevedo V.A.C."/>
            <person name="Figueiredo H.C.P."/>
        </authorList>
    </citation>
    <scope>NUCLEOTIDE SEQUENCE</scope>
    <source>
        <strain evidence="2">FNO190</strain>
    </source>
</reference>
<dbReference type="Proteomes" id="UP000035930">
    <property type="component" value="Chromosome"/>
</dbReference>
<sequence length="32" mass="3838">MMSSCYLISINYYIISVLNFYSSLMLRKLLEQ</sequence>
<dbReference type="EMBL" id="CP011923">
    <property type="protein sequence ID" value="AKN88157.1"/>
    <property type="molecule type" value="Genomic_DNA"/>
</dbReference>
<accession>A0ABM5U4J2</accession>
<proteinExistence type="predicted"/>
<feature type="transmembrane region" description="Helical" evidence="1">
    <location>
        <begin position="6"/>
        <end position="26"/>
    </location>
</feature>
<keyword evidence="1" id="KW-1133">Transmembrane helix</keyword>
<gene>
    <name evidence="2" type="ORF">FNO190_0305</name>
</gene>
<keyword evidence="1" id="KW-0472">Membrane</keyword>
<evidence type="ECO:0000313" key="3">
    <source>
        <dbReference type="Proteomes" id="UP000035930"/>
    </source>
</evidence>
<evidence type="ECO:0000256" key="1">
    <source>
        <dbReference type="SAM" id="Phobius"/>
    </source>
</evidence>
<organism evidence="2 3">
    <name type="scientific">Francisella orientalis</name>
    <dbReference type="NCBI Taxonomy" id="299583"/>
    <lineage>
        <taxon>Bacteria</taxon>
        <taxon>Pseudomonadati</taxon>
        <taxon>Pseudomonadota</taxon>
        <taxon>Gammaproteobacteria</taxon>
        <taxon>Thiotrichales</taxon>
        <taxon>Francisellaceae</taxon>
        <taxon>Francisella</taxon>
    </lineage>
</organism>